<sequence length="1481" mass="158945">MTELRGRVVSRLVTAQNTRDPALLRDPEAVADALALLRQAAPAPEAPVDLESVVQVFWTFWFRHLGDEDPEAEQNLSVIFGTFVHLCPRLPPEAGLPEILVERFDPADPSNEASFAYLVSRAHTDAAVTGPQEERPAALAAAIAWSEAAFESVLDEDHAGFLELTVHALELHVERFKLMVDPDALLAAVRYARAVCTRLRAADLDPALVQAAAAPALRTLVDTCRLLGTPPLAVVEELIAALPQDALLPETAEGLGQLRHLHTLPVAWPGEFDLRVGSALADAGVSEDDLGRVACAVRRLRASLAATPGLHPAHPQVVTALGRALAALAAARQDGATAREAAELLASVGALDDRHRDLLDAYRQWQEVSVDTATPEDLERMLPLLDGLALSDGQREMFADFRELQEASRSEDPADLERAAPLIRRLAERAREQALLDGAPVDIDIELAFLPTGFEPDDSGDEHIARYRTALAALPADRPHRHAYVAVLAALTGMRAEALRDSAPARAGLFEAECRELTEEAVAAAPAGSPVSELLRQGRFEVALPVAVASTETGGVPDGELGRMLEVLTRMGEVRLEGPETLDADIAAIRELRDLTPEGDEMRPYLSAVLGSALSAQNTRAPDYAALEEIVALLRESREHGVDLPGGFDRMLANALTVLSFRGFDAEGAREAAALLASNPGAPFGPEVLEELRPGDPVPTETDSELMGARTEFHNALQNYLFGHEPAQLERARQIARRMRDVIEAAPATAERPWYDLMGDVYVNLADTVGPAGGRRPDLDDTVVEECRATFARCGPGHPMRVMAATTLARALAQRAVELRATEPARAQELFAEADEVSRALSTEELPEGAPFDLAAVMRSALDFFVRGRLPDMTPGADGTPQDFLAARLAPVLGRVDGTAGPEAVRDTGVPVWLRAHGEIGAAAGALGRQQIGQALDHLEEAIEAMATLTDRGADQASAEHGLSQFEGDIRTIVELILCNVELRDVAPRLPEYLKAAQESLRELQAGRLPGELPAVDRRLVGPDVDRAAELLERGRGLLLTRRIEARADLGELRSQHPGLADEFERLTAQIEARPRTSAPGDAEWARLAGLRASHALDDLVRDIRTRPGFEGFLRPLTAQELKGLAADGPVVVLNHGGKRYCHALVVTDRTITTLPLEASVEEVADTSRQLREAVDAINTQGGSRPSPLQLVAAGNTVRQTLDWTWHKIVRPVLEAVGCAGAVPADAEWPRIWWVPTGAFGALPLHAAECRSPDCAPDGCGAALDAVVSSYVPGLQTLAYTRARARQRGTVEQGRALLVAAAEDDLPGVAGAAGYAAGLLGAHRTLIGPQATRDVVLGALHEASWAHFGCHAATDPSEPSGALLHLPSGEQVSVREICQVRPRAAQLAFLAACGTARTTERLSDETIHITSSFLLAGFPTAVGTLWKIDSSHADQVTRDFYRRTTAPGTPGPARALHDTIRELRERVPHPHIWAAYVHAGP</sequence>
<accession>A0A3Q9BV66</accession>
<evidence type="ECO:0000313" key="3">
    <source>
        <dbReference type="Proteomes" id="UP000280197"/>
    </source>
</evidence>
<protein>
    <submittedName>
        <fullName evidence="2">CHAT domain-containing protein</fullName>
    </submittedName>
</protein>
<keyword evidence="3" id="KW-1185">Reference proteome</keyword>
<evidence type="ECO:0000313" key="2">
    <source>
        <dbReference type="EMBL" id="AZP15174.1"/>
    </source>
</evidence>
<evidence type="ECO:0000259" key="1">
    <source>
        <dbReference type="Pfam" id="PF12770"/>
    </source>
</evidence>
<name>A0A3Q9BV66_9ACTN</name>
<dbReference type="Pfam" id="PF12770">
    <property type="entry name" value="CHAT"/>
    <property type="match status" value="1"/>
</dbReference>
<organism evidence="2 3">
    <name type="scientific">Streptomyces aquilus</name>
    <dbReference type="NCBI Taxonomy" id="2548456"/>
    <lineage>
        <taxon>Bacteria</taxon>
        <taxon>Bacillati</taxon>
        <taxon>Actinomycetota</taxon>
        <taxon>Actinomycetes</taxon>
        <taxon>Kitasatosporales</taxon>
        <taxon>Streptomycetaceae</taxon>
        <taxon>Streptomyces</taxon>
    </lineage>
</organism>
<feature type="domain" description="CHAT" evidence="1">
    <location>
        <begin position="1204"/>
        <end position="1480"/>
    </location>
</feature>
<proteinExistence type="predicted"/>
<dbReference type="KEGG" id="saqu:EJC51_03040"/>
<dbReference type="RefSeq" id="WP_126269559.1">
    <property type="nucleotide sequence ID" value="NZ_CP034463.1"/>
</dbReference>
<dbReference type="InterPro" id="IPR024983">
    <property type="entry name" value="CHAT_dom"/>
</dbReference>
<reference evidence="2 3" key="1">
    <citation type="submission" date="2018-12" db="EMBL/GenBank/DDBJ databases">
        <authorList>
            <person name="Li K."/>
        </authorList>
    </citation>
    <scope>NUCLEOTIDE SEQUENCE [LARGE SCALE GENOMIC DNA]</scope>
    <source>
        <strain evidence="3">CR22</strain>
    </source>
</reference>
<gene>
    <name evidence="2" type="ORF">EJC51_03040</name>
</gene>
<dbReference type="EMBL" id="CP034463">
    <property type="protein sequence ID" value="AZP15174.1"/>
    <property type="molecule type" value="Genomic_DNA"/>
</dbReference>
<dbReference type="Proteomes" id="UP000280197">
    <property type="component" value="Chromosome"/>
</dbReference>